<gene>
    <name evidence="2" type="ORF">LVIROSA_LOCUS13461</name>
</gene>
<dbReference type="PANTHER" id="PTHR31907">
    <property type="entry name" value="MLP-LIKE PROTEIN 423"/>
    <property type="match status" value="1"/>
</dbReference>
<proteinExistence type="predicted"/>
<evidence type="ECO:0000313" key="2">
    <source>
        <dbReference type="EMBL" id="CAH1426377.1"/>
    </source>
</evidence>
<feature type="domain" description="Bet v I/Major latex protein" evidence="1">
    <location>
        <begin position="4"/>
        <end position="80"/>
    </location>
</feature>
<protein>
    <recommendedName>
        <fullName evidence="1">Bet v I/Major latex protein domain-containing protein</fullName>
    </recommendedName>
</protein>
<sequence length="88" mass="9885">MTTIGKLDVEVKVQSTADKFWNSIMNSATIFPKVCSGLYKNVEVLEGDGQSVGTVRVIHFAEESPVKTVKERIEEVDETKYESGIQRY</sequence>
<evidence type="ECO:0000259" key="1">
    <source>
        <dbReference type="Pfam" id="PF00407"/>
    </source>
</evidence>
<dbReference type="InterPro" id="IPR023393">
    <property type="entry name" value="START-like_dom_sf"/>
</dbReference>
<evidence type="ECO:0000313" key="3">
    <source>
        <dbReference type="Proteomes" id="UP001157418"/>
    </source>
</evidence>
<comment type="caution">
    <text evidence="2">The sequence shown here is derived from an EMBL/GenBank/DDBJ whole genome shotgun (WGS) entry which is preliminary data.</text>
</comment>
<dbReference type="Proteomes" id="UP001157418">
    <property type="component" value="Unassembled WGS sequence"/>
</dbReference>
<dbReference type="Pfam" id="PF00407">
    <property type="entry name" value="Bet_v_1"/>
    <property type="match status" value="1"/>
</dbReference>
<dbReference type="InterPro" id="IPR000916">
    <property type="entry name" value="Bet_v_I/MLP"/>
</dbReference>
<dbReference type="GO" id="GO:0006952">
    <property type="term" value="P:defense response"/>
    <property type="evidence" value="ECO:0007669"/>
    <property type="project" value="InterPro"/>
</dbReference>
<organism evidence="2 3">
    <name type="scientific">Lactuca virosa</name>
    <dbReference type="NCBI Taxonomy" id="75947"/>
    <lineage>
        <taxon>Eukaryota</taxon>
        <taxon>Viridiplantae</taxon>
        <taxon>Streptophyta</taxon>
        <taxon>Embryophyta</taxon>
        <taxon>Tracheophyta</taxon>
        <taxon>Spermatophyta</taxon>
        <taxon>Magnoliopsida</taxon>
        <taxon>eudicotyledons</taxon>
        <taxon>Gunneridae</taxon>
        <taxon>Pentapetalae</taxon>
        <taxon>asterids</taxon>
        <taxon>campanulids</taxon>
        <taxon>Asterales</taxon>
        <taxon>Asteraceae</taxon>
        <taxon>Cichorioideae</taxon>
        <taxon>Cichorieae</taxon>
        <taxon>Lactucinae</taxon>
        <taxon>Lactuca</taxon>
    </lineage>
</organism>
<dbReference type="EMBL" id="CAKMRJ010002223">
    <property type="protein sequence ID" value="CAH1426377.1"/>
    <property type="molecule type" value="Genomic_DNA"/>
</dbReference>
<keyword evidence="3" id="KW-1185">Reference proteome</keyword>
<reference evidence="2 3" key="1">
    <citation type="submission" date="2022-01" db="EMBL/GenBank/DDBJ databases">
        <authorList>
            <person name="Xiong W."/>
            <person name="Schranz E."/>
        </authorList>
    </citation>
    <scope>NUCLEOTIDE SEQUENCE [LARGE SCALE GENOMIC DNA]</scope>
</reference>
<name>A0AAU9MKQ1_9ASTR</name>
<dbReference type="Gene3D" id="3.30.530.20">
    <property type="match status" value="1"/>
</dbReference>
<dbReference type="SUPFAM" id="SSF55961">
    <property type="entry name" value="Bet v1-like"/>
    <property type="match status" value="1"/>
</dbReference>
<accession>A0AAU9MKQ1</accession>
<dbReference type="AlphaFoldDB" id="A0AAU9MKQ1"/>
<dbReference type="InterPro" id="IPR051761">
    <property type="entry name" value="MLP-like_ligand-binding"/>
</dbReference>